<evidence type="ECO:0000259" key="1">
    <source>
        <dbReference type="Pfam" id="PF08800"/>
    </source>
</evidence>
<evidence type="ECO:0000313" key="3">
    <source>
        <dbReference type="Proteomes" id="UP000006330"/>
    </source>
</evidence>
<dbReference type="HOGENOM" id="CLU_085280_0_0_10"/>
<accession>K5Y562</accession>
<name>K5Y562_9BACT</name>
<dbReference type="Proteomes" id="UP000006330">
    <property type="component" value="Unassembled WGS sequence"/>
</dbReference>
<dbReference type="RefSeq" id="WP_007658611.1">
    <property type="nucleotide sequence ID" value="NZ_JH976476.1"/>
</dbReference>
<proteinExistence type="predicted"/>
<sequence length="208" mass="22902">MKKEFCMSYFNAPVAPIKDADGRLLLRATTTPASTLTVEQVYHMITANNCLQQLTREVRSALDRRLAKQSLLPYVTPCGVFSYRSTANLTKLSGLLPIDIDHLDTPDEAVEMRQLLFDDPALRPVLCFISPGGLGVKAFVPCQVPSGEDPVRCASESIYWAMAYVKTLYNPAGKDSAKGVDPSGKDLVRTCFLCHDADALLRTEETID</sequence>
<organism evidence="2 3">
    <name type="scientific">Parabacteroides goldsteinii CL02T12C30</name>
    <dbReference type="NCBI Taxonomy" id="999418"/>
    <lineage>
        <taxon>Bacteria</taxon>
        <taxon>Pseudomonadati</taxon>
        <taxon>Bacteroidota</taxon>
        <taxon>Bacteroidia</taxon>
        <taxon>Bacteroidales</taxon>
        <taxon>Tannerellaceae</taxon>
        <taxon>Parabacteroides</taxon>
    </lineage>
</organism>
<evidence type="ECO:0000313" key="2">
    <source>
        <dbReference type="EMBL" id="EKN08247.1"/>
    </source>
</evidence>
<comment type="caution">
    <text evidence="2">The sequence shown here is derived from an EMBL/GenBank/DDBJ whole genome shotgun (WGS) entry which is preliminary data.</text>
</comment>
<feature type="domain" description="BT4734-like N-terminal" evidence="1">
    <location>
        <begin position="68"/>
        <end position="200"/>
    </location>
</feature>
<dbReference type="InterPro" id="IPR014907">
    <property type="entry name" value="BT4734-like_N"/>
</dbReference>
<reference evidence="2 3" key="1">
    <citation type="submission" date="2012-02" db="EMBL/GenBank/DDBJ databases">
        <title>The Genome Sequence of Parabacteroides goldsteinii CL02T12C30.</title>
        <authorList>
            <consortium name="The Broad Institute Genome Sequencing Platform"/>
            <person name="Earl A."/>
            <person name="Ward D."/>
            <person name="Feldgarden M."/>
            <person name="Gevers D."/>
            <person name="Zitomersky N.L."/>
            <person name="Coyne M.J."/>
            <person name="Comstock L.E."/>
            <person name="Young S.K."/>
            <person name="Zeng Q."/>
            <person name="Gargeya S."/>
            <person name="Fitzgerald M."/>
            <person name="Haas B."/>
            <person name="Abouelleil A."/>
            <person name="Alvarado L."/>
            <person name="Arachchi H.M."/>
            <person name="Berlin A."/>
            <person name="Chapman S.B."/>
            <person name="Gearin G."/>
            <person name="Goldberg J."/>
            <person name="Griggs A."/>
            <person name="Gujja S."/>
            <person name="Hansen M."/>
            <person name="Heiman D."/>
            <person name="Howarth C."/>
            <person name="Larimer J."/>
            <person name="Lui A."/>
            <person name="MacDonald P.J.P."/>
            <person name="McCowen C."/>
            <person name="Montmayeur A."/>
            <person name="Murphy C."/>
            <person name="Neiman D."/>
            <person name="Pearson M."/>
            <person name="Priest M."/>
            <person name="Roberts A."/>
            <person name="Saif S."/>
            <person name="Shea T."/>
            <person name="Sisk P."/>
            <person name="Stolte C."/>
            <person name="Sykes S."/>
            <person name="Wortman J."/>
            <person name="Nusbaum C."/>
            <person name="Birren B."/>
        </authorList>
    </citation>
    <scope>NUCLEOTIDE SEQUENCE [LARGE SCALE GENOMIC DNA]</scope>
    <source>
        <strain evidence="2 3">CL02T12C30</strain>
    </source>
</reference>
<dbReference type="Pfam" id="PF08800">
    <property type="entry name" value="BT4734-like_N"/>
    <property type="match status" value="1"/>
</dbReference>
<dbReference type="OrthoDB" id="2781056at2"/>
<dbReference type="PATRIC" id="fig|999418.3.peg.4877"/>
<gene>
    <name evidence="2" type="ORF">HMPREF1076_04812</name>
</gene>
<dbReference type="AlphaFoldDB" id="K5Y562"/>
<protein>
    <recommendedName>
        <fullName evidence="1">BT4734-like N-terminal domain-containing protein</fullName>
    </recommendedName>
</protein>
<dbReference type="EMBL" id="AGZO01000037">
    <property type="protein sequence ID" value="EKN08247.1"/>
    <property type="molecule type" value="Genomic_DNA"/>
</dbReference>